<dbReference type="PANTHER" id="PTHR46929">
    <property type="entry name" value="EXPRESSED PROTEIN"/>
    <property type="match status" value="1"/>
</dbReference>
<feature type="domain" description="Myb/SANT-like" evidence="2">
    <location>
        <begin position="37"/>
        <end position="77"/>
    </location>
</feature>
<proteinExistence type="predicted"/>
<feature type="region of interest" description="Disordered" evidence="1">
    <location>
        <begin position="138"/>
        <end position="188"/>
    </location>
</feature>
<feature type="compositionally biased region" description="Polar residues" evidence="1">
    <location>
        <begin position="164"/>
        <end position="173"/>
    </location>
</feature>
<dbReference type="PANTHER" id="PTHR46929:SF4">
    <property type="entry name" value="MYB_SANT-LIKE DOMAIN-CONTAINING PROTEIN"/>
    <property type="match status" value="1"/>
</dbReference>
<keyword evidence="4" id="KW-1185">Reference proteome</keyword>
<accession>A0ABD1M399</accession>
<evidence type="ECO:0000259" key="2">
    <source>
        <dbReference type="Pfam" id="PF12776"/>
    </source>
</evidence>
<sequence>MNRGKGIAPDSSIAVREFTKWTDDMDFRLLSAMLDEARQKSLKDRWREVHNLFSGLNGFAWDESTKRFSAEPEVWDDLLTPSAAKWRVNPIRYYDLMEELWGADRATWHMARTAGQARRNIGTPSYRVDLNDDVDNIPEEQPFDPGFDTAYRSPPHVDSYSPGDGTQSIPSAASTGTGGTSSSRGTKRKAAMVDVMDAQFDKLTTKLDAFTDYFGRGMASGSRPTRKRTSMDRKGKGTTTSDEALRLRLPPIEAVLNQTRFFSKREQMVTYGLRFHHRVVLAPKLMDFPYFASSGLYFHHHLEFQGLKHFVAISSSYFEDLIKVFYSNLRVSQAGYLYSEVNKTKIKMKPADWLIVAGLKYEGHKFSFTNMPEDIEYDRDTTLASMIRPEMQGRNHGRINQDHGQNAEDEDQPMPEEHVADIGPQPTLQYDSQMLSQIWSDIQGLQEGLNNLNINVNSSIHGLQEGLTTLTTDWPWWVPVVAVFGDATAAYGRPSPKVILLAVSDDAAGYLLRRVPEAIDPTPTTSEVKMKVFIMMSFERDGLCSDWM</sequence>
<name>A0ABD1M399_9FABA</name>
<dbReference type="Proteomes" id="UP001603857">
    <property type="component" value="Unassembled WGS sequence"/>
</dbReference>
<evidence type="ECO:0000313" key="4">
    <source>
        <dbReference type="Proteomes" id="UP001603857"/>
    </source>
</evidence>
<evidence type="ECO:0000256" key="1">
    <source>
        <dbReference type="SAM" id="MobiDB-lite"/>
    </source>
</evidence>
<feature type="region of interest" description="Disordered" evidence="1">
    <location>
        <begin position="218"/>
        <end position="242"/>
    </location>
</feature>
<comment type="caution">
    <text evidence="3">The sequence shown here is derived from an EMBL/GenBank/DDBJ whole genome shotgun (WGS) entry which is preliminary data.</text>
</comment>
<organism evidence="3 4">
    <name type="scientific">Flemingia macrophylla</name>
    <dbReference type="NCBI Taxonomy" id="520843"/>
    <lineage>
        <taxon>Eukaryota</taxon>
        <taxon>Viridiplantae</taxon>
        <taxon>Streptophyta</taxon>
        <taxon>Embryophyta</taxon>
        <taxon>Tracheophyta</taxon>
        <taxon>Spermatophyta</taxon>
        <taxon>Magnoliopsida</taxon>
        <taxon>eudicotyledons</taxon>
        <taxon>Gunneridae</taxon>
        <taxon>Pentapetalae</taxon>
        <taxon>rosids</taxon>
        <taxon>fabids</taxon>
        <taxon>Fabales</taxon>
        <taxon>Fabaceae</taxon>
        <taxon>Papilionoideae</taxon>
        <taxon>50 kb inversion clade</taxon>
        <taxon>NPAAA clade</taxon>
        <taxon>indigoferoid/millettioid clade</taxon>
        <taxon>Phaseoleae</taxon>
        <taxon>Flemingia</taxon>
    </lineage>
</organism>
<reference evidence="3 4" key="1">
    <citation type="submission" date="2024-08" db="EMBL/GenBank/DDBJ databases">
        <title>Insights into the chromosomal genome structure of Flemingia macrophylla.</title>
        <authorList>
            <person name="Ding Y."/>
            <person name="Zhao Y."/>
            <person name="Bi W."/>
            <person name="Wu M."/>
            <person name="Zhao G."/>
            <person name="Gong Y."/>
            <person name="Li W."/>
            <person name="Zhang P."/>
        </authorList>
    </citation>
    <scope>NUCLEOTIDE SEQUENCE [LARGE SCALE GENOMIC DNA]</scope>
    <source>
        <strain evidence="3">DYQJB</strain>
        <tissue evidence="3">Leaf</tissue>
    </source>
</reference>
<dbReference type="Pfam" id="PF12776">
    <property type="entry name" value="Myb_DNA-bind_3"/>
    <property type="match status" value="1"/>
</dbReference>
<gene>
    <name evidence="3" type="ORF">Fmac_017859</name>
</gene>
<feature type="region of interest" description="Disordered" evidence="1">
    <location>
        <begin position="392"/>
        <end position="424"/>
    </location>
</feature>
<dbReference type="EMBL" id="JBGMDY010000006">
    <property type="protein sequence ID" value="KAL2330278.1"/>
    <property type="molecule type" value="Genomic_DNA"/>
</dbReference>
<protein>
    <recommendedName>
        <fullName evidence="2">Myb/SANT-like domain-containing protein</fullName>
    </recommendedName>
</protein>
<evidence type="ECO:0000313" key="3">
    <source>
        <dbReference type="EMBL" id="KAL2330278.1"/>
    </source>
</evidence>
<dbReference type="AlphaFoldDB" id="A0ABD1M399"/>
<dbReference type="InterPro" id="IPR024752">
    <property type="entry name" value="Myb/SANT-like_dom"/>
</dbReference>